<dbReference type="EMBL" id="MPVP01000141">
    <property type="protein sequence ID" value="OMD27625.1"/>
    <property type="molecule type" value="Genomic_DNA"/>
</dbReference>
<comment type="caution">
    <text evidence="2">The sequence shown here is derived from an EMBL/GenBank/DDBJ whole genome shotgun (WGS) entry which is preliminary data.</text>
</comment>
<feature type="transmembrane region" description="Helical" evidence="1">
    <location>
        <begin position="50"/>
        <end position="73"/>
    </location>
</feature>
<keyword evidence="1" id="KW-0472">Membrane</keyword>
<reference evidence="2 3" key="1">
    <citation type="submission" date="2016-11" db="EMBL/GenBank/DDBJ databases">
        <title>Paenibacillus species isolates.</title>
        <authorList>
            <person name="Beno S.M."/>
        </authorList>
    </citation>
    <scope>NUCLEOTIDE SEQUENCE [LARGE SCALE GENOMIC DNA]</scope>
    <source>
        <strain evidence="2 3">FSL H7-0433</strain>
    </source>
</reference>
<proteinExistence type="predicted"/>
<evidence type="ECO:0000313" key="2">
    <source>
        <dbReference type="EMBL" id="OMD27625.1"/>
    </source>
</evidence>
<gene>
    <name evidence="2" type="ORF">BSO21_19915</name>
</gene>
<evidence type="ECO:0000313" key="3">
    <source>
        <dbReference type="Proteomes" id="UP000187158"/>
    </source>
</evidence>
<protein>
    <recommendedName>
        <fullName evidence="4">Lipoprotein</fullName>
    </recommendedName>
</protein>
<sequence>MIVSDSPWQEFLSSMGKYSSACYIDYDNHYQLKLEGDKQMLKGIETKKGIMLMLVLTLLLTACGNGTLAVIAMREQNQHKVNLPIRPLKIRVYGK</sequence>
<organism evidence="2 3">
    <name type="scientific">Paenibacillus odorifer</name>
    <dbReference type="NCBI Taxonomy" id="189426"/>
    <lineage>
        <taxon>Bacteria</taxon>
        <taxon>Bacillati</taxon>
        <taxon>Bacillota</taxon>
        <taxon>Bacilli</taxon>
        <taxon>Bacillales</taxon>
        <taxon>Paenibacillaceae</taxon>
        <taxon>Paenibacillus</taxon>
    </lineage>
</organism>
<accession>A0ABX3GN03</accession>
<dbReference type="Proteomes" id="UP000187158">
    <property type="component" value="Unassembled WGS sequence"/>
</dbReference>
<name>A0ABX3GN03_9BACL</name>
<dbReference type="RefSeq" id="WP_076219517.1">
    <property type="nucleotide sequence ID" value="NZ_MPTJ01000026.1"/>
</dbReference>
<keyword evidence="3" id="KW-1185">Reference proteome</keyword>
<keyword evidence="1" id="KW-1133">Transmembrane helix</keyword>
<evidence type="ECO:0000256" key="1">
    <source>
        <dbReference type="SAM" id="Phobius"/>
    </source>
</evidence>
<keyword evidence="1" id="KW-0812">Transmembrane</keyword>
<evidence type="ECO:0008006" key="4">
    <source>
        <dbReference type="Google" id="ProtNLM"/>
    </source>
</evidence>